<dbReference type="GO" id="GO:0071281">
    <property type="term" value="P:cellular response to iron ion"/>
    <property type="evidence" value="ECO:0007669"/>
    <property type="project" value="TreeGrafter"/>
</dbReference>
<dbReference type="CDD" id="cd01144">
    <property type="entry name" value="BtuF"/>
    <property type="match status" value="1"/>
</dbReference>
<dbReference type="SUPFAM" id="SSF53807">
    <property type="entry name" value="Helical backbone' metal receptor"/>
    <property type="match status" value="1"/>
</dbReference>
<dbReference type="InterPro" id="IPR050902">
    <property type="entry name" value="ABC_Transporter_SBP"/>
</dbReference>
<keyword evidence="4" id="KW-1185">Reference proteome</keyword>
<dbReference type="Pfam" id="PF01497">
    <property type="entry name" value="Peripla_BP_2"/>
    <property type="match status" value="1"/>
</dbReference>
<dbReference type="InterPro" id="IPR054828">
    <property type="entry name" value="Vit_B12_bind_prot"/>
</dbReference>
<organism evidence="3 4">
    <name type="scientific">Pelomicrobium methylotrophicum</name>
    <dbReference type="NCBI Taxonomy" id="2602750"/>
    <lineage>
        <taxon>Bacteria</taxon>
        <taxon>Pseudomonadati</taxon>
        <taxon>Pseudomonadota</taxon>
        <taxon>Hydrogenophilia</taxon>
        <taxon>Hydrogenophilia incertae sedis</taxon>
        <taxon>Pelomicrobium</taxon>
    </lineage>
</organism>
<dbReference type="EMBL" id="VPFL01000007">
    <property type="protein sequence ID" value="TXF12307.1"/>
    <property type="molecule type" value="Genomic_DNA"/>
</dbReference>
<keyword evidence="1" id="KW-0732">Signal</keyword>
<sequence length="306" mass="33561">MKAAAVGMGVRWCAALFLLGIVATSHAELVVRDDLGNEVRLAAEARRIVSLAPHATELLFAAGAGRSVVGAVQWSDYPPEAKKIPRVGSYVSLDPERIAALAPDLVVGWASGNNPRVLEKLRALGLTLYVSEIRSLEQVATALERLGTLAGTEAQARKAADAFRDRWRRIRSRYADKPRVSVFYQIWHKPFMTVNGEHLISRVIELCGGRNVFDAAPTLTPVLNVEAVLAANPQVIVAGGMGEAYPEWLENWRRWPQLEAVKNGHLVFVPSDLLQRPAPRILDGAERLCEALDAVRTRMAQARRGP</sequence>
<dbReference type="FunCoup" id="A0A5C7ELQ2">
    <property type="interactions" value="199"/>
</dbReference>
<accession>A0A5C7ELQ2</accession>
<evidence type="ECO:0000313" key="3">
    <source>
        <dbReference type="EMBL" id="TXF12307.1"/>
    </source>
</evidence>
<comment type="caution">
    <text evidence="3">The sequence shown here is derived from an EMBL/GenBank/DDBJ whole genome shotgun (WGS) entry which is preliminary data.</text>
</comment>
<dbReference type="AlphaFoldDB" id="A0A5C7ELQ2"/>
<dbReference type="PROSITE" id="PS50983">
    <property type="entry name" value="FE_B12_PBP"/>
    <property type="match status" value="1"/>
</dbReference>
<dbReference type="PANTHER" id="PTHR30535">
    <property type="entry name" value="VITAMIN B12-BINDING PROTEIN"/>
    <property type="match status" value="1"/>
</dbReference>
<evidence type="ECO:0000259" key="2">
    <source>
        <dbReference type="PROSITE" id="PS50983"/>
    </source>
</evidence>
<reference evidence="3 4" key="1">
    <citation type="submission" date="2019-08" db="EMBL/GenBank/DDBJ databases">
        <title>Pelomicrobium methylotrophicum gen. nov., sp. nov. a moderately thermophilic, facultatively anaerobic, lithoautotrophic and methylotrophic bacterium isolated from a terrestrial mud volcano.</title>
        <authorList>
            <person name="Slobodkina G.B."/>
            <person name="Merkel A.Y."/>
            <person name="Slobodkin A.I."/>
        </authorList>
    </citation>
    <scope>NUCLEOTIDE SEQUENCE [LARGE SCALE GENOMIC DNA]</scope>
    <source>
        <strain evidence="3 4">SM250</strain>
    </source>
</reference>
<dbReference type="PANTHER" id="PTHR30535:SF34">
    <property type="entry name" value="MOLYBDATE-BINDING PROTEIN MOLA"/>
    <property type="match status" value="1"/>
</dbReference>
<dbReference type="NCBIfam" id="NF038402">
    <property type="entry name" value="TroA_like"/>
    <property type="match status" value="1"/>
</dbReference>
<proteinExistence type="predicted"/>
<dbReference type="InParanoid" id="A0A5C7ELQ2"/>
<feature type="domain" description="Fe/B12 periplasmic-binding" evidence="2">
    <location>
        <begin position="47"/>
        <end position="296"/>
    </location>
</feature>
<protein>
    <submittedName>
        <fullName evidence="3">Cobalamin-binding protein</fullName>
    </submittedName>
</protein>
<evidence type="ECO:0000313" key="4">
    <source>
        <dbReference type="Proteomes" id="UP000321201"/>
    </source>
</evidence>
<evidence type="ECO:0000256" key="1">
    <source>
        <dbReference type="ARBA" id="ARBA00022729"/>
    </source>
</evidence>
<dbReference type="InterPro" id="IPR002491">
    <property type="entry name" value="ABC_transptr_periplasmic_BD"/>
</dbReference>
<name>A0A5C7ELQ2_9PROT</name>
<dbReference type="Gene3D" id="3.40.50.1980">
    <property type="entry name" value="Nitrogenase molybdenum iron protein domain"/>
    <property type="match status" value="2"/>
</dbReference>
<dbReference type="Proteomes" id="UP000321201">
    <property type="component" value="Unassembled WGS sequence"/>
</dbReference>
<gene>
    <name evidence="3" type="ORF">FR698_07040</name>
</gene>
<dbReference type="OrthoDB" id="6495095at2"/>